<gene>
    <name evidence="1" type="ORF">GCM10010468_73810</name>
</gene>
<reference evidence="2" key="1">
    <citation type="journal article" date="2019" name="Int. J. Syst. Evol. Microbiol.">
        <title>The Global Catalogue of Microorganisms (GCM) 10K type strain sequencing project: providing services to taxonomists for standard genome sequencing and annotation.</title>
        <authorList>
            <consortium name="The Broad Institute Genomics Platform"/>
            <consortium name="The Broad Institute Genome Sequencing Center for Infectious Disease"/>
            <person name="Wu L."/>
            <person name="Ma J."/>
        </authorList>
    </citation>
    <scope>NUCLEOTIDE SEQUENCE [LARGE SCALE GENOMIC DNA]</scope>
    <source>
        <strain evidence="2">JCM 9377</strain>
    </source>
</reference>
<dbReference type="Proteomes" id="UP001501237">
    <property type="component" value="Unassembled WGS sequence"/>
</dbReference>
<organism evidence="1 2">
    <name type="scientific">Actinocorallia longicatena</name>
    <dbReference type="NCBI Taxonomy" id="111803"/>
    <lineage>
        <taxon>Bacteria</taxon>
        <taxon>Bacillati</taxon>
        <taxon>Actinomycetota</taxon>
        <taxon>Actinomycetes</taxon>
        <taxon>Streptosporangiales</taxon>
        <taxon>Thermomonosporaceae</taxon>
        <taxon>Actinocorallia</taxon>
    </lineage>
</organism>
<protein>
    <recommendedName>
        <fullName evidence="3">Pyrroline-5-carboxylate reductase catalytic N-terminal domain-containing protein</fullName>
    </recommendedName>
</protein>
<evidence type="ECO:0000313" key="2">
    <source>
        <dbReference type="Proteomes" id="UP001501237"/>
    </source>
</evidence>
<proteinExistence type="predicted"/>
<dbReference type="InterPro" id="IPR036291">
    <property type="entry name" value="NAD(P)-bd_dom_sf"/>
</dbReference>
<comment type="caution">
    <text evidence="1">The sequence shown here is derived from an EMBL/GenBank/DDBJ whole genome shotgun (WGS) entry which is preliminary data.</text>
</comment>
<dbReference type="RefSeq" id="WP_344838122.1">
    <property type="nucleotide sequence ID" value="NZ_BAAAUV010000035.1"/>
</dbReference>
<dbReference type="InterPro" id="IPR051267">
    <property type="entry name" value="STEAP_metalloreductase"/>
</dbReference>
<dbReference type="EMBL" id="BAAAUV010000035">
    <property type="protein sequence ID" value="GAA3238355.1"/>
    <property type="molecule type" value="Genomic_DNA"/>
</dbReference>
<accession>A0ABP6QM63</accession>
<dbReference type="Gene3D" id="3.40.50.720">
    <property type="entry name" value="NAD(P)-binding Rossmann-like Domain"/>
    <property type="match status" value="1"/>
</dbReference>
<keyword evidence="2" id="KW-1185">Reference proteome</keyword>
<name>A0ABP6QM63_9ACTN</name>
<sequence length="171" mass="18126">MDVAVIGTGTAGRALGEALTVAGHLVRYGSRTPEDAIKIALDGADAVILAIPGAAVADFLREHAPALDAKIVIDGTNKHDGDGPTHSAAEFAILAPGARYARAFNALAWRSFADRGAHADLFYSAEEADRPTVERLIRDCDLTPVPLGPAQYDLLDRLLELWSTLEKPVDS</sequence>
<evidence type="ECO:0008006" key="3">
    <source>
        <dbReference type="Google" id="ProtNLM"/>
    </source>
</evidence>
<dbReference type="PANTHER" id="PTHR14239">
    <property type="entry name" value="DUDULIN-RELATED"/>
    <property type="match status" value="1"/>
</dbReference>
<evidence type="ECO:0000313" key="1">
    <source>
        <dbReference type="EMBL" id="GAA3238355.1"/>
    </source>
</evidence>
<dbReference type="SUPFAM" id="SSF51735">
    <property type="entry name" value="NAD(P)-binding Rossmann-fold domains"/>
    <property type="match status" value="1"/>
</dbReference>